<dbReference type="GO" id="GO:0015979">
    <property type="term" value="P:photosynthesis"/>
    <property type="evidence" value="ECO:0007669"/>
    <property type="project" value="UniProtKB-KW"/>
</dbReference>
<proteinExistence type="predicted"/>
<dbReference type="STRING" id="106549.A0A540M9C9"/>
<gene>
    <name evidence="3" type="ORF">C1H46_019337</name>
</gene>
<organism evidence="3 4">
    <name type="scientific">Malus baccata</name>
    <name type="common">Siberian crab apple</name>
    <name type="synonym">Pyrus baccata</name>
    <dbReference type="NCBI Taxonomy" id="106549"/>
    <lineage>
        <taxon>Eukaryota</taxon>
        <taxon>Viridiplantae</taxon>
        <taxon>Streptophyta</taxon>
        <taxon>Embryophyta</taxon>
        <taxon>Tracheophyta</taxon>
        <taxon>Spermatophyta</taxon>
        <taxon>Magnoliopsida</taxon>
        <taxon>eudicotyledons</taxon>
        <taxon>Gunneridae</taxon>
        <taxon>Pentapetalae</taxon>
        <taxon>rosids</taxon>
        <taxon>fabids</taxon>
        <taxon>Rosales</taxon>
        <taxon>Rosaceae</taxon>
        <taxon>Amygdaloideae</taxon>
        <taxon>Maleae</taxon>
        <taxon>Malus</taxon>
    </lineage>
</organism>
<keyword evidence="1" id="KW-0602">Photosynthesis</keyword>
<dbReference type="PANTHER" id="PTHR47128:SF2">
    <property type="entry name" value="PROTEIN HIGH CHLOROPHYLL FLUORESCENCE PHENOTYPE 244, CHLOROPLASTIC"/>
    <property type="match status" value="1"/>
</dbReference>
<dbReference type="AlphaFoldDB" id="A0A540M9C9"/>
<dbReference type="Proteomes" id="UP000315295">
    <property type="component" value="Unassembled WGS sequence"/>
</dbReference>
<dbReference type="Gene3D" id="3.40.50.720">
    <property type="entry name" value="NAD(P)-binding Rossmann-like Domain"/>
    <property type="match status" value="1"/>
</dbReference>
<reference evidence="3 4" key="1">
    <citation type="journal article" date="2019" name="G3 (Bethesda)">
        <title>Sequencing of a Wild Apple (Malus baccata) Genome Unravels the Differences Between Cultivated and Wild Apple Species Regarding Disease Resistance and Cold Tolerance.</title>
        <authorList>
            <person name="Chen X."/>
        </authorList>
    </citation>
    <scope>NUCLEOTIDE SEQUENCE [LARGE SCALE GENOMIC DNA]</scope>
    <source>
        <strain evidence="4">cv. Shandingzi</strain>
        <tissue evidence="3">Leaves</tissue>
    </source>
</reference>
<sequence>MAMAWRLPTLLATPGNLHHHDSETLSFQASLSWCRTLAPDHLLPSDQYVAFHEMCGQAGAGPVNLARGTPVKPSSIVVFGATETLGRQIVRRAVDDGYVRCLVRPRPTPVNFLRDWHTTVVDWEGKVALIQCAKAMGIQKIVFYSIHNCDKHPAVPLMEIKYCTEKFLQDSCIN</sequence>
<evidence type="ECO:0000256" key="2">
    <source>
        <dbReference type="ARBA" id="ARBA00023276"/>
    </source>
</evidence>
<dbReference type="InterPro" id="IPR044256">
    <property type="entry name" value="HCF244-like"/>
</dbReference>
<evidence type="ECO:0000313" key="4">
    <source>
        <dbReference type="Proteomes" id="UP000315295"/>
    </source>
</evidence>
<accession>A0A540M9C9</accession>
<dbReference type="PANTHER" id="PTHR47128">
    <property type="match status" value="1"/>
</dbReference>
<dbReference type="GO" id="GO:0009523">
    <property type="term" value="C:photosystem II"/>
    <property type="evidence" value="ECO:0007669"/>
    <property type="project" value="UniProtKB-KW"/>
</dbReference>
<evidence type="ECO:0000313" key="3">
    <source>
        <dbReference type="EMBL" id="TQD95069.1"/>
    </source>
</evidence>
<comment type="caution">
    <text evidence="3">The sequence shown here is derived from an EMBL/GenBank/DDBJ whole genome shotgun (WGS) entry which is preliminary data.</text>
</comment>
<keyword evidence="4" id="KW-1185">Reference proteome</keyword>
<evidence type="ECO:0008006" key="5">
    <source>
        <dbReference type="Google" id="ProtNLM"/>
    </source>
</evidence>
<dbReference type="InterPro" id="IPR036291">
    <property type="entry name" value="NAD(P)-bd_dom_sf"/>
</dbReference>
<dbReference type="EMBL" id="VIEB01000327">
    <property type="protein sequence ID" value="TQD95069.1"/>
    <property type="molecule type" value="Genomic_DNA"/>
</dbReference>
<dbReference type="SUPFAM" id="SSF51735">
    <property type="entry name" value="NAD(P)-binding Rossmann-fold domains"/>
    <property type="match status" value="1"/>
</dbReference>
<keyword evidence="2" id="KW-0604">Photosystem II</keyword>
<evidence type="ECO:0000256" key="1">
    <source>
        <dbReference type="ARBA" id="ARBA00022531"/>
    </source>
</evidence>
<protein>
    <recommendedName>
        <fullName evidence="5">NmrA-like domain-containing protein</fullName>
    </recommendedName>
</protein>
<name>A0A540M9C9_MALBA</name>